<feature type="transmembrane region" description="Helical" evidence="5">
    <location>
        <begin position="68"/>
        <end position="88"/>
    </location>
</feature>
<organism evidence="7 8">
    <name type="scientific">Acidithiobacillus caldus (strain ATCC 51756 / DSM 8584 / KU)</name>
    <dbReference type="NCBI Taxonomy" id="637389"/>
    <lineage>
        <taxon>Bacteria</taxon>
        <taxon>Pseudomonadati</taxon>
        <taxon>Pseudomonadota</taxon>
        <taxon>Acidithiobacillia</taxon>
        <taxon>Acidithiobacillales</taxon>
        <taxon>Acidithiobacillaceae</taxon>
        <taxon>Acidithiobacillus</taxon>
    </lineage>
</organism>
<evidence type="ECO:0000259" key="6">
    <source>
        <dbReference type="Pfam" id="PF04932"/>
    </source>
</evidence>
<protein>
    <submittedName>
        <fullName evidence="7">O-antigen polymerase</fullName>
    </submittedName>
</protein>
<keyword evidence="2 5" id="KW-0812">Transmembrane</keyword>
<evidence type="ECO:0000256" key="1">
    <source>
        <dbReference type="ARBA" id="ARBA00004141"/>
    </source>
</evidence>
<feature type="domain" description="O-antigen ligase-related" evidence="6">
    <location>
        <begin position="213"/>
        <end position="353"/>
    </location>
</feature>
<dbReference type="InterPro" id="IPR051533">
    <property type="entry name" value="WaaL-like"/>
</dbReference>
<feature type="transmembrane region" description="Helical" evidence="5">
    <location>
        <begin position="12"/>
        <end position="31"/>
    </location>
</feature>
<keyword evidence="3 5" id="KW-1133">Transmembrane helix</keyword>
<feature type="transmembrane region" description="Helical" evidence="5">
    <location>
        <begin position="253"/>
        <end position="271"/>
    </location>
</feature>
<feature type="transmembrane region" description="Helical" evidence="5">
    <location>
        <begin position="350"/>
        <end position="372"/>
    </location>
</feature>
<feature type="transmembrane region" description="Helical" evidence="5">
    <location>
        <begin position="125"/>
        <end position="146"/>
    </location>
</feature>
<accession>A0A059ZRE3</accession>
<comment type="subcellular location">
    <subcellularLocation>
        <location evidence="1">Membrane</location>
        <topology evidence="1">Multi-pass membrane protein</topology>
    </subcellularLocation>
</comment>
<dbReference type="eggNOG" id="COG3307">
    <property type="taxonomic scope" value="Bacteria"/>
</dbReference>
<evidence type="ECO:0000313" key="8">
    <source>
        <dbReference type="Proteomes" id="UP000005522"/>
    </source>
</evidence>
<feature type="transmembrane region" description="Helical" evidence="5">
    <location>
        <begin position="170"/>
        <end position="187"/>
    </location>
</feature>
<proteinExistence type="predicted"/>
<keyword evidence="4 5" id="KW-0472">Membrane</keyword>
<dbReference type="InterPro" id="IPR007016">
    <property type="entry name" value="O-antigen_ligase-rel_domated"/>
</dbReference>
<sequence>MPAMKTKPKISATRALWLSLLPLLGYISSWYYNGQTIPLLALSSVLMLAWGGTVLWPRLQAGLPWPRGFLPVFMLLWLFWYWLTLFWSHVPYSSWFYFWTLGAVPLGFLFWVLQSEGDIPAVWPWFWRGILVTTWVLVGIAFWEYFDGVATGQALGNIRVQGPLLDTNSFAAWMNLLWFVLLGRFFYLDGQRDDARQALRRIDGTVLFYLVTLTLTTFAFWMTYSRGGALAWLCTFLVALIAFRKTPGFGRKLALVLAIEVAAYAIFGYLHHYDMLGHLAPGYISSSIETVSRGLMWIATWHIFLSHPYLGTGLGSYFLFYPAYRLHGELASAGTYAHNDYIEFLAEGGLINLGFLLAFAGTLFYALYRLIIHPARLGISEENRYWALGLVLGVFAITGHALGNFIFYNLPLSILAGIFLAQAWRLYQQPKDTAPLLPRLGIRHPGVIQLSMALLFVLAGWFLALDAAVYGLFSANAWLDGLIPNANARAIFLMKAARFLEAARPQATQPWVYTGNAYLNLVAQEPSMPTVQKKVLLEAALHQYRQSLVGIPRQAGVYNAIGSLYLNYGSSVLGLSPAVARDDAVLAWRKGLALTPESVNLRSEIATQAFFNRGDVAGGIAFLQAGLKRPLFPEPRALLEWVIARSQWLLAHDPKAAEKTLIASLEANPDFGPTLELLREIVHAEKTMATPTKS</sequence>
<reference evidence="7 8" key="1">
    <citation type="journal article" date="2009" name="J. Bacteriol.">
        <title>Draft genome sequence of the extremely acidophilic bacterium Acidithiobacillus caldus ATCC 51756 reveals metabolic versatility in the genus Acidithiobacillus.</title>
        <authorList>
            <person name="Valdes J."/>
            <person name="Quatrini R."/>
            <person name="Hallberg K."/>
            <person name="Dopson M."/>
            <person name="Valenzuela P.D."/>
            <person name="Holmes D.S."/>
        </authorList>
    </citation>
    <scope>NUCLEOTIDE SEQUENCE [LARGE SCALE GENOMIC DNA]</scope>
    <source>
        <strain evidence="8">ATCC 51756 / DSM 8584 / KU</strain>
    </source>
</reference>
<dbReference type="AlphaFoldDB" id="A0A059ZRE3"/>
<evidence type="ECO:0000256" key="5">
    <source>
        <dbReference type="SAM" id="Phobius"/>
    </source>
</evidence>
<evidence type="ECO:0000313" key="7">
    <source>
        <dbReference type="EMBL" id="AIA54123.1"/>
    </source>
</evidence>
<evidence type="ECO:0000256" key="3">
    <source>
        <dbReference type="ARBA" id="ARBA00022989"/>
    </source>
</evidence>
<feature type="transmembrane region" description="Helical" evidence="5">
    <location>
        <begin position="447"/>
        <end position="473"/>
    </location>
</feature>
<feature type="transmembrane region" description="Helical" evidence="5">
    <location>
        <begin position="230"/>
        <end position="246"/>
    </location>
</feature>
<dbReference type="PANTHER" id="PTHR37422">
    <property type="entry name" value="TEICHURONIC ACID BIOSYNTHESIS PROTEIN TUAE"/>
    <property type="match status" value="1"/>
</dbReference>
<feature type="transmembrane region" description="Helical" evidence="5">
    <location>
        <begin position="207"/>
        <end position="224"/>
    </location>
</feature>
<dbReference type="PANTHER" id="PTHR37422:SF13">
    <property type="entry name" value="LIPOPOLYSACCHARIDE BIOSYNTHESIS PROTEIN PA4999-RELATED"/>
    <property type="match status" value="1"/>
</dbReference>
<dbReference type="GO" id="GO:0016020">
    <property type="term" value="C:membrane"/>
    <property type="evidence" value="ECO:0007669"/>
    <property type="project" value="UniProtKB-SubCell"/>
</dbReference>
<dbReference type="Proteomes" id="UP000005522">
    <property type="component" value="Chromosome"/>
</dbReference>
<evidence type="ECO:0000256" key="2">
    <source>
        <dbReference type="ARBA" id="ARBA00022692"/>
    </source>
</evidence>
<dbReference type="Gene3D" id="1.25.40.10">
    <property type="entry name" value="Tetratricopeptide repeat domain"/>
    <property type="match status" value="1"/>
</dbReference>
<gene>
    <name evidence="7" type="ORF">Acaty_c0232</name>
</gene>
<feature type="transmembrane region" description="Helical" evidence="5">
    <location>
        <begin position="37"/>
        <end position="56"/>
    </location>
</feature>
<dbReference type="HOGENOM" id="CLU_028115_0_0_6"/>
<dbReference type="Pfam" id="PF04932">
    <property type="entry name" value="Wzy_C"/>
    <property type="match status" value="1"/>
</dbReference>
<dbReference type="InterPro" id="IPR011990">
    <property type="entry name" value="TPR-like_helical_dom_sf"/>
</dbReference>
<name>A0A059ZRE3_ACICK</name>
<evidence type="ECO:0000256" key="4">
    <source>
        <dbReference type="ARBA" id="ARBA00023136"/>
    </source>
</evidence>
<dbReference type="EMBL" id="CP005986">
    <property type="protein sequence ID" value="AIA54123.1"/>
    <property type="molecule type" value="Genomic_DNA"/>
</dbReference>
<dbReference type="KEGG" id="acz:Acaty_c0232"/>
<feature type="transmembrane region" description="Helical" evidence="5">
    <location>
        <begin position="384"/>
        <end position="402"/>
    </location>
</feature>
<feature type="transmembrane region" description="Helical" evidence="5">
    <location>
        <begin position="94"/>
        <end position="113"/>
    </location>
</feature>